<keyword evidence="2" id="KW-1185">Reference proteome</keyword>
<name>M3AAV3_9PROT</name>
<protein>
    <recommendedName>
        <fullName evidence="3">Chitin-binding type-3 domain-containing protein</fullName>
    </recommendedName>
</protein>
<dbReference type="Proteomes" id="UP000011744">
    <property type="component" value="Unassembled WGS sequence"/>
</dbReference>
<dbReference type="AlphaFoldDB" id="M3AAV3"/>
<dbReference type="RefSeq" id="WP_008617386.1">
    <property type="nucleotide sequence ID" value="NZ_AONQ01000025.1"/>
</dbReference>
<dbReference type="eggNOG" id="ENOG503340X">
    <property type="taxonomic scope" value="Bacteria"/>
</dbReference>
<organism evidence="1 2">
    <name type="scientific">Paramagnetospirillum caucaseum</name>
    <dbReference type="NCBI Taxonomy" id="1244869"/>
    <lineage>
        <taxon>Bacteria</taxon>
        <taxon>Pseudomonadati</taxon>
        <taxon>Pseudomonadota</taxon>
        <taxon>Alphaproteobacteria</taxon>
        <taxon>Rhodospirillales</taxon>
        <taxon>Magnetospirillaceae</taxon>
        <taxon>Paramagnetospirillum</taxon>
    </lineage>
</organism>
<dbReference type="Gene3D" id="2.10.10.20">
    <property type="entry name" value="Carbohydrate-binding module superfamily 5/12"/>
    <property type="match status" value="1"/>
</dbReference>
<dbReference type="EMBL" id="AONQ01000025">
    <property type="protein sequence ID" value="EME69933.1"/>
    <property type="molecule type" value="Genomic_DNA"/>
</dbReference>
<evidence type="ECO:0008006" key="3">
    <source>
        <dbReference type="Google" id="ProtNLM"/>
    </source>
</evidence>
<proteinExistence type="predicted"/>
<comment type="caution">
    <text evidence="1">The sequence shown here is derived from an EMBL/GenBank/DDBJ whole genome shotgun (WGS) entry which is preliminary data.</text>
</comment>
<accession>M3AAV3</accession>
<evidence type="ECO:0000313" key="2">
    <source>
        <dbReference type="Proteomes" id="UP000011744"/>
    </source>
</evidence>
<gene>
    <name evidence="1" type="ORF">H261_11029</name>
</gene>
<dbReference type="PATRIC" id="fig|1244869.3.peg.2225"/>
<sequence length="347" mass="33995">MTIKDDLLAATAKADGAAQILHDVAHGPATGAGSTVATGTGSVKTVAKAMADMEADITSRIGSIDQAVTDTAADAEAAALSAAIAQASELAAAASASAAQVAKVTWKGPWSAVTAYAVHDAVSLSGSSYVAIAPGTNQPPPDVAYWQVLAAKGLDGIGAGDMLAAQNLADLPDKAAARSNLGLAIGTHVQAHDAELDALAGLVSAANKLPYFTGGGSAALADLTAAGRALLDDVDAAAQRTTLGLSDAATTTVATIRAGVDVSSRVAKTGDTMTGSLTAPGFTTSGSSSTATGFKIASGTDLANIFARQLSLGGSLSGNLTNGVLTLSGGYCSYCSYCTCACSDCSC</sequence>
<dbReference type="OrthoDB" id="5461292at2"/>
<dbReference type="STRING" id="1244869.H261_11029"/>
<reference evidence="1 2" key="1">
    <citation type="journal article" date="2014" name="Genome Announc.">
        <title>Draft Genome Sequence of Magnetospirillum sp. Strain SO-1, a Freshwater Magnetotactic Bacterium Isolated from the Ol'khovka River, Russia.</title>
        <authorList>
            <person name="Grouzdev D.S."/>
            <person name="Dziuba M.V."/>
            <person name="Sukhacheva M.S."/>
            <person name="Mardanov A.V."/>
            <person name="Beletskiy A.V."/>
            <person name="Kuznetsov B.B."/>
            <person name="Skryabin K.G."/>
        </authorList>
    </citation>
    <scope>NUCLEOTIDE SEQUENCE [LARGE SCALE GENOMIC DNA]</scope>
    <source>
        <strain evidence="1 2">SO-1</strain>
    </source>
</reference>
<evidence type="ECO:0000313" key="1">
    <source>
        <dbReference type="EMBL" id="EME69933.1"/>
    </source>
</evidence>